<protein>
    <recommendedName>
        <fullName evidence="4">Reverse transcriptase domain-containing protein</fullName>
    </recommendedName>
</protein>
<dbReference type="STRING" id="181874.A0A409WY47"/>
<dbReference type="InterPro" id="IPR043502">
    <property type="entry name" value="DNA/RNA_pol_sf"/>
</dbReference>
<feature type="compositionally biased region" description="Polar residues" evidence="1">
    <location>
        <begin position="922"/>
        <end position="933"/>
    </location>
</feature>
<sequence length="947" mass="105261">MNKAALINACDFLHLLSQGTVIVLRDRLMAWARAHRDEFQHDPDYTGFYRTKGVRQQQAPQPIPNGEDEEQEPSDDSEDEEEEIQPPPPPPSSDRSSSHSSGTRSRRSSSHPSEHDERSVSPERSHSQDRKGFFNGRPIRRIGTKVTDATDFLIPPKVRKIFEHGWREHVPLSMLTDDACTFVQQISLATSRKDLYTDPSSPTLLSQEVSLNFDQWTQAWERLIKLIKEYVPREYPLWWRHYEFIRTKDTCSSAFPTWLEYDIIMPDYATITKIANRPTPPTTTTTDLAPILVIGFGTNFPKTPTETTPMAVGPSIGVCSAAQATTTPEPAPPQRLPTKNPSSYLPNKILNSPELTLTDVPTVFHGTVKTLSAPMHAVPVNTHVHSAATRSITLNAAPCPSPSLLPIITCLIADAWELALNNAGKLDEFKDVPNGIRNGFDLGTSSAIPSSTYIPPNHSSATSHPDAVLSNIHNELANRRYTGPFSPDRLENLIGPFRTSPLGVVPKNGSNQFRLVQNFSYPYDDPLTPSVNGTIDTSNLFCDWGTFQRAADIVRNAPPNTLAATLDVDAAFRRCPILPSQQPNFVVSWMGSCYIDHCAPFGARSSGFIFGRLADAFTAILKFNKIDPVINWVDDFAIFNYPSPTSTPSCPIYTYSLDDIYALANSLGWPWKLSKTTPFLASFKYLGFLWNLALRTVEIPEEKKSKYLEKLSTWMSEQKFTRREAESLLGTLVHCSLAIPDGRSHLPSLSRFATSFNGAKSPHIRKSPNPSVATDIKWWHSILSSPFAGSSLTNPPPPSSIPFWVDASTSWGIGVIFNNSWDAWKLRDGWKSNGRTIGWAEFIAIELGILMAVAQGFNNIHFIIHSDNQGVIYAIQNGRSRSHSQNTTLQRICCLLVTHSIHITCKYVTSSTNLADAPSRGTPLSNIPRSSTHIDIPDDISPYLTRA</sequence>
<dbReference type="InterPro" id="IPR044730">
    <property type="entry name" value="RNase_H-like_dom_plant"/>
</dbReference>
<dbReference type="SUPFAM" id="SSF56672">
    <property type="entry name" value="DNA/RNA polymerases"/>
    <property type="match status" value="1"/>
</dbReference>
<dbReference type="CDD" id="cd06222">
    <property type="entry name" value="RNase_H_like"/>
    <property type="match status" value="1"/>
</dbReference>
<organism evidence="2 3">
    <name type="scientific">Panaeolus cyanescens</name>
    <dbReference type="NCBI Taxonomy" id="181874"/>
    <lineage>
        <taxon>Eukaryota</taxon>
        <taxon>Fungi</taxon>
        <taxon>Dikarya</taxon>
        <taxon>Basidiomycota</taxon>
        <taxon>Agaricomycotina</taxon>
        <taxon>Agaricomycetes</taxon>
        <taxon>Agaricomycetidae</taxon>
        <taxon>Agaricales</taxon>
        <taxon>Agaricineae</taxon>
        <taxon>Galeropsidaceae</taxon>
        <taxon>Panaeolus</taxon>
    </lineage>
</organism>
<dbReference type="AlphaFoldDB" id="A0A409WY47"/>
<feature type="region of interest" description="Disordered" evidence="1">
    <location>
        <begin position="913"/>
        <end position="933"/>
    </location>
</feature>
<feature type="compositionally biased region" description="Basic and acidic residues" evidence="1">
    <location>
        <begin position="112"/>
        <end position="132"/>
    </location>
</feature>
<accession>A0A409WY47</accession>
<feature type="region of interest" description="Disordered" evidence="1">
    <location>
        <begin position="324"/>
        <end position="344"/>
    </location>
</feature>
<evidence type="ECO:0000313" key="3">
    <source>
        <dbReference type="Proteomes" id="UP000284842"/>
    </source>
</evidence>
<reference evidence="2 3" key="1">
    <citation type="journal article" date="2018" name="Evol. Lett.">
        <title>Horizontal gene cluster transfer increased hallucinogenic mushroom diversity.</title>
        <authorList>
            <person name="Reynolds H.T."/>
            <person name="Vijayakumar V."/>
            <person name="Gluck-Thaler E."/>
            <person name="Korotkin H.B."/>
            <person name="Matheny P.B."/>
            <person name="Slot J.C."/>
        </authorList>
    </citation>
    <scope>NUCLEOTIDE SEQUENCE [LARGE SCALE GENOMIC DNA]</scope>
    <source>
        <strain evidence="2 3">2629</strain>
    </source>
</reference>
<evidence type="ECO:0000256" key="1">
    <source>
        <dbReference type="SAM" id="MobiDB-lite"/>
    </source>
</evidence>
<dbReference type="EMBL" id="NHTK01005029">
    <property type="protein sequence ID" value="PPQ83419.1"/>
    <property type="molecule type" value="Genomic_DNA"/>
</dbReference>
<feature type="region of interest" description="Disordered" evidence="1">
    <location>
        <begin position="41"/>
        <end position="139"/>
    </location>
</feature>
<feature type="compositionally biased region" description="Acidic residues" evidence="1">
    <location>
        <begin position="66"/>
        <end position="84"/>
    </location>
</feature>
<comment type="caution">
    <text evidence="2">The sequence shown here is derived from an EMBL/GenBank/DDBJ whole genome shotgun (WGS) entry which is preliminary data.</text>
</comment>
<dbReference type="OrthoDB" id="2973373at2759"/>
<name>A0A409WY47_9AGAR</name>
<dbReference type="InterPro" id="IPR052055">
    <property type="entry name" value="Hepadnavirus_pol/RT"/>
</dbReference>
<evidence type="ECO:0000313" key="2">
    <source>
        <dbReference type="EMBL" id="PPQ83419.1"/>
    </source>
</evidence>
<evidence type="ECO:0008006" key="4">
    <source>
        <dbReference type="Google" id="ProtNLM"/>
    </source>
</evidence>
<dbReference type="Proteomes" id="UP000284842">
    <property type="component" value="Unassembled WGS sequence"/>
</dbReference>
<keyword evidence="3" id="KW-1185">Reference proteome</keyword>
<dbReference type="InParanoid" id="A0A409WY47"/>
<feature type="compositionally biased region" description="Low complexity" evidence="1">
    <location>
        <begin position="93"/>
        <end position="103"/>
    </location>
</feature>
<proteinExistence type="predicted"/>
<dbReference type="PANTHER" id="PTHR33050">
    <property type="entry name" value="REVERSE TRANSCRIPTASE DOMAIN-CONTAINING PROTEIN"/>
    <property type="match status" value="1"/>
</dbReference>
<dbReference type="PANTHER" id="PTHR33050:SF7">
    <property type="entry name" value="RIBONUCLEASE H"/>
    <property type="match status" value="1"/>
</dbReference>
<gene>
    <name evidence="2" type="ORF">CVT24_005588</name>
</gene>